<protein>
    <submittedName>
        <fullName evidence="8">Flagellar motor switch protein FliM</fullName>
    </submittedName>
</protein>
<evidence type="ECO:0000256" key="4">
    <source>
        <dbReference type="ARBA" id="ARBA00022779"/>
    </source>
</evidence>
<keyword evidence="8" id="KW-0969">Cilium</keyword>
<evidence type="ECO:0000313" key="8">
    <source>
        <dbReference type="EMBL" id="MBB4858093.1"/>
    </source>
</evidence>
<dbReference type="EMBL" id="JACHLR010000004">
    <property type="protein sequence ID" value="MBB4858093.1"/>
    <property type="molecule type" value="Genomic_DNA"/>
</dbReference>
<evidence type="ECO:0000313" key="9">
    <source>
        <dbReference type="Proteomes" id="UP000555448"/>
    </source>
</evidence>
<dbReference type="GO" id="GO:0097588">
    <property type="term" value="P:archaeal or bacterial-type flagellum-dependent cell motility"/>
    <property type="evidence" value="ECO:0007669"/>
    <property type="project" value="UniProtKB-KW"/>
</dbReference>
<comment type="caution">
    <text evidence="8">The sequence shown here is derived from an EMBL/GenBank/DDBJ whole genome shotgun (WGS) entry which is preliminary data.</text>
</comment>
<proteinExistence type="predicted"/>
<dbReference type="GO" id="GO:0005886">
    <property type="term" value="C:plasma membrane"/>
    <property type="evidence" value="ECO:0007669"/>
    <property type="project" value="UniProtKB-SubCell"/>
</dbReference>
<keyword evidence="9" id="KW-1185">Reference proteome</keyword>
<evidence type="ECO:0000259" key="7">
    <source>
        <dbReference type="Pfam" id="PF01052"/>
    </source>
</evidence>
<dbReference type="AlphaFoldDB" id="A0A7W7K9P3"/>
<gene>
    <name evidence="8" type="ORF">HNO88_001407</name>
</gene>
<keyword evidence="4" id="KW-0283">Flagellar rotation</keyword>
<keyword evidence="2" id="KW-1003">Cell membrane</keyword>
<dbReference type="InterPro" id="IPR036429">
    <property type="entry name" value="SpoA-like_sf"/>
</dbReference>
<dbReference type="Pfam" id="PF01052">
    <property type="entry name" value="FliMN_C"/>
    <property type="match status" value="1"/>
</dbReference>
<dbReference type="Proteomes" id="UP000555448">
    <property type="component" value="Unassembled WGS sequence"/>
</dbReference>
<sequence length="297" mass="31313">MRPERSFIADRMAAQHCPELLGPTAPADADLLPSLALLAGRLALTLANGLARLSGSEAPTVRLDAPRALSAGQLGEEATSLASYAVLGIGPERHQVLLTCAADPVFRLVDRAFGGRGTVPNPLPTAFPLSAELLIGRLEQTLAAALQEALGGALPAVPLQRDTRLSQIAPFTPDQTVFELAMAIEEPGCEPWMLSLTFPQATLAALFAGRERKLPKPSTPHAPDPMSEPFASLPITLTAVLVDMMVPFTRLAALRPGDVIPVAVARNVPLKAGERTVATGMIGEFEDRVAVQITTAF</sequence>
<reference evidence="8 9" key="1">
    <citation type="submission" date="2020-08" db="EMBL/GenBank/DDBJ databases">
        <title>Functional genomics of gut bacteria from endangered species of beetles.</title>
        <authorList>
            <person name="Carlos-Shanley C."/>
        </authorList>
    </citation>
    <scope>NUCLEOTIDE SEQUENCE [LARGE SCALE GENOMIC DNA]</scope>
    <source>
        <strain evidence="8 9">S00245</strain>
    </source>
</reference>
<name>A0A7W7K9P3_9SPHN</name>
<dbReference type="InterPro" id="IPR028976">
    <property type="entry name" value="CheC-like_sf"/>
</dbReference>
<feature type="domain" description="Flagellar motor switch protein FliN-like C-terminal" evidence="7">
    <location>
        <begin position="232"/>
        <end position="295"/>
    </location>
</feature>
<evidence type="ECO:0000256" key="2">
    <source>
        <dbReference type="ARBA" id="ARBA00022475"/>
    </source>
</evidence>
<evidence type="ECO:0000256" key="6">
    <source>
        <dbReference type="ARBA" id="ARBA00025044"/>
    </source>
</evidence>
<dbReference type="Gene3D" id="2.30.330.10">
    <property type="entry name" value="SpoA-like"/>
    <property type="match status" value="1"/>
</dbReference>
<evidence type="ECO:0000256" key="3">
    <source>
        <dbReference type="ARBA" id="ARBA00022500"/>
    </source>
</evidence>
<dbReference type="Gene3D" id="3.40.1550.10">
    <property type="entry name" value="CheC-like"/>
    <property type="match status" value="1"/>
</dbReference>
<keyword evidence="8" id="KW-0282">Flagellum</keyword>
<dbReference type="RefSeq" id="WP_312857009.1">
    <property type="nucleotide sequence ID" value="NZ_JACHLR010000004.1"/>
</dbReference>
<organism evidence="8 9">
    <name type="scientific">Novosphingobium chloroacetimidivorans</name>
    <dbReference type="NCBI Taxonomy" id="1428314"/>
    <lineage>
        <taxon>Bacteria</taxon>
        <taxon>Pseudomonadati</taxon>
        <taxon>Pseudomonadota</taxon>
        <taxon>Alphaproteobacteria</taxon>
        <taxon>Sphingomonadales</taxon>
        <taxon>Sphingomonadaceae</taxon>
        <taxon>Novosphingobium</taxon>
    </lineage>
</organism>
<dbReference type="InterPro" id="IPR001543">
    <property type="entry name" value="FliN-like_C"/>
</dbReference>
<dbReference type="GO" id="GO:0006935">
    <property type="term" value="P:chemotaxis"/>
    <property type="evidence" value="ECO:0007669"/>
    <property type="project" value="UniProtKB-KW"/>
</dbReference>
<keyword evidence="3" id="KW-0145">Chemotaxis</keyword>
<comment type="subcellular location">
    <subcellularLocation>
        <location evidence="1">Cell membrane</location>
        <topology evidence="1">Peripheral membrane protein</topology>
    </subcellularLocation>
</comment>
<accession>A0A7W7K9P3</accession>
<comment type="function">
    <text evidence="6">FliM is one of three proteins (FliG, FliN, FliM) that forms the rotor-mounted switch complex (C ring), located at the base of the basal body. This complex interacts with the CheY and CheZ chemotaxis proteins, in addition to contacting components of the motor that determine the direction of flagellar rotation.</text>
</comment>
<keyword evidence="8" id="KW-0966">Cell projection</keyword>
<keyword evidence="5" id="KW-0472">Membrane</keyword>
<dbReference type="SUPFAM" id="SSF101801">
    <property type="entry name" value="Surface presentation of antigens (SPOA)"/>
    <property type="match status" value="1"/>
</dbReference>
<evidence type="ECO:0000256" key="1">
    <source>
        <dbReference type="ARBA" id="ARBA00004202"/>
    </source>
</evidence>
<evidence type="ECO:0000256" key="5">
    <source>
        <dbReference type="ARBA" id="ARBA00023136"/>
    </source>
</evidence>